<dbReference type="Pfam" id="PF00728">
    <property type="entry name" value="Glyco_hydro_20"/>
    <property type="match status" value="1"/>
</dbReference>
<dbReference type="Pfam" id="PF13290">
    <property type="entry name" value="CHB_HEX_C_1"/>
    <property type="match status" value="1"/>
</dbReference>
<protein>
    <recommendedName>
        <fullName evidence="3">beta-N-acetylhexosaminidase</fullName>
        <ecNumber evidence="3">3.2.1.52</ecNumber>
    </recommendedName>
</protein>
<feature type="active site" description="Proton donor" evidence="6">
    <location>
        <position position="343"/>
    </location>
</feature>
<comment type="caution">
    <text evidence="9">The sequence shown here is derived from an EMBL/GenBank/DDBJ whole genome shotgun (WGS) entry which is preliminary data.</text>
</comment>
<evidence type="ECO:0000256" key="2">
    <source>
        <dbReference type="ARBA" id="ARBA00006285"/>
    </source>
</evidence>
<dbReference type="InterPro" id="IPR029018">
    <property type="entry name" value="Hex-like_dom2"/>
</dbReference>
<dbReference type="PANTHER" id="PTHR22600">
    <property type="entry name" value="BETA-HEXOSAMINIDASE"/>
    <property type="match status" value="1"/>
</dbReference>
<dbReference type="RefSeq" id="WP_108632795.1">
    <property type="nucleotide sequence ID" value="NZ_QCXX01000001.1"/>
</dbReference>
<evidence type="ECO:0000313" key="9">
    <source>
        <dbReference type="EMBL" id="PUV26503.1"/>
    </source>
</evidence>
<accession>A0A363P0V1</accession>
<dbReference type="GO" id="GO:0016020">
    <property type="term" value="C:membrane"/>
    <property type="evidence" value="ECO:0007669"/>
    <property type="project" value="TreeGrafter"/>
</dbReference>
<evidence type="ECO:0000256" key="7">
    <source>
        <dbReference type="SAM" id="SignalP"/>
    </source>
</evidence>
<comment type="catalytic activity">
    <reaction evidence="1">
        <text>Hydrolysis of terminal non-reducing N-acetyl-D-hexosamine residues in N-acetyl-beta-D-hexosaminides.</text>
        <dbReference type="EC" id="3.2.1.52"/>
    </reaction>
</comment>
<dbReference type="SUPFAM" id="SSF51445">
    <property type="entry name" value="(Trans)glycosidases"/>
    <property type="match status" value="1"/>
</dbReference>
<dbReference type="InterPro" id="IPR017853">
    <property type="entry name" value="GH"/>
</dbReference>
<sequence>MFKAISLILLLFVCYWPQTNFAQEKKPIPQLIPFPEQLESSAGFFQLAKGELSYTIDPDFSTNSLDHWIDRSLFGNISKKKTAHANAALRLIKKSKISKEGYELTIDQRGIEISASTDQGIFYGLQTIQQLYLLAKPNGSIRLPYLSIKDQPAFQWRGVELDVARHFFSKDYLYKFIDLLSFYKFNKLHLHLTDDQGWRIEIKKYPKLTSQGAWRTYNNQDSACFVKAKENPDFNLPQEFKRINNGREEYGGFYTQQDIKDIVAYASSRHIEIIPEIDMPGHMMIATQAYPELLLDSQTAGWGKQFSVPISPWKESSYTFIENVLSEVIALFPSPYIHIGADEVEKDSWSNSEAAKTFMKEQGIANLHDLQSYFVKRVNNFIRSKNKRSIGWDEILDGSSDTSMTVMYWRGWVKNAAREAVNRGHRVIMTPTNPLYFDYLPNSSSLDAVYNMSVIPSDILKEKSGLIQGAQANIWTEMIPSTARLEFMILPRLSALAERVWTNKSLYESYRTRLIAHFGLWNKMGLRYRMPDLKGFADNQVIVDGQSILKIENELPENAIHYTIDGSLPTQHSPVLTDSLIVKKEGTVRFATISSSGAKSELYQVNLKNDSWKRGVSEGIKNISPGLTATFFKGTFTNTAAITGETVRKEIIENIHLSDTIKMPAFGTKICGYLYVKEKGIYNFYFTCDDGGVLRIHNQVVVDNDGQHAPIMKSGQIALESGYHPITVDFLEAGGGFTLKLQYSVNGSKVTDIPNDCFFHKN</sequence>
<gene>
    <name evidence="9" type="ORF">DCO56_06070</name>
</gene>
<feature type="domain" description="PA14" evidence="8">
    <location>
        <begin position="622"/>
        <end position="757"/>
    </location>
</feature>
<dbReference type="SUPFAM" id="SSF55545">
    <property type="entry name" value="beta-N-acetylhexosaminidase-like domain"/>
    <property type="match status" value="1"/>
</dbReference>
<evidence type="ECO:0000256" key="3">
    <source>
        <dbReference type="ARBA" id="ARBA00012663"/>
    </source>
</evidence>
<reference evidence="9 10" key="1">
    <citation type="submission" date="2018-04" db="EMBL/GenBank/DDBJ databases">
        <title>Sphingobacterium sp. M46 Genome.</title>
        <authorList>
            <person name="Cheng J."/>
            <person name="Li Y."/>
        </authorList>
    </citation>
    <scope>NUCLEOTIDE SEQUENCE [LARGE SCALE GENOMIC DNA]</scope>
    <source>
        <strain evidence="9 10">M46</strain>
    </source>
</reference>
<dbReference type="PRINTS" id="PR00738">
    <property type="entry name" value="GLHYDRLASE20"/>
</dbReference>
<evidence type="ECO:0000256" key="1">
    <source>
        <dbReference type="ARBA" id="ARBA00001231"/>
    </source>
</evidence>
<dbReference type="PROSITE" id="PS51820">
    <property type="entry name" value="PA14"/>
    <property type="match status" value="1"/>
</dbReference>
<dbReference type="InterPro" id="IPR011658">
    <property type="entry name" value="PA14_dom"/>
</dbReference>
<dbReference type="Pfam" id="PF07691">
    <property type="entry name" value="PA14"/>
    <property type="match status" value="1"/>
</dbReference>
<dbReference type="InterPro" id="IPR025705">
    <property type="entry name" value="Beta_hexosaminidase_sua/sub"/>
</dbReference>
<name>A0A363P0V1_9SPHI</name>
<evidence type="ECO:0000313" key="10">
    <source>
        <dbReference type="Proteomes" id="UP000250831"/>
    </source>
</evidence>
<dbReference type="EMBL" id="QCXX01000001">
    <property type="protein sequence ID" value="PUV26503.1"/>
    <property type="molecule type" value="Genomic_DNA"/>
</dbReference>
<dbReference type="GO" id="GO:0005975">
    <property type="term" value="P:carbohydrate metabolic process"/>
    <property type="evidence" value="ECO:0007669"/>
    <property type="project" value="InterPro"/>
</dbReference>
<keyword evidence="5" id="KW-0326">Glycosidase</keyword>
<comment type="similarity">
    <text evidence="2">Belongs to the glycosyl hydrolase 20 family.</text>
</comment>
<keyword evidence="10" id="KW-1185">Reference proteome</keyword>
<dbReference type="PANTHER" id="PTHR22600:SF57">
    <property type="entry name" value="BETA-N-ACETYLHEXOSAMINIDASE"/>
    <property type="match status" value="1"/>
</dbReference>
<dbReference type="InterPro" id="IPR015883">
    <property type="entry name" value="Glyco_hydro_20_cat"/>
</dbReference>
<dbReference type="SMART" id="SM00758">
    <property type="entry name" value="PA14"/>
    <property type="match status" value="1"/>
</dbReference>
<dbReference type="InterPro" id="IPR015882">
    <property type="entry name" value="HEX_bac_N"/>
</dbReference>
<dbReference type="SUPFAM" id="SSF56988">
    <property type="entry name" value="Anthrax protective antigen"/>
    <property type="match status" value="1"/>
</dbReference>
<dbReference type="AlphaFoldDB" id="A0A363P0V1"/>
<dbReference type="CDD" id="cd06563">
    <property type="entry name" value="GH20_chitobiase-like"/>
    <property type="match status" value="1"/>
</dbReference>
<feature type="chain" id="PRO_5016882585" description="beta-N-acetylhexosaminidase" evidence="7">
    <location>
        <begin position="23"/>
        <end position="762"/>
    </location>
</feature>
<keyword evidence="7" id="KW-0732">Signal</keyword>
<dbReference type="EC" id="3.2.1.52" evidence="3"/>
<dbReference type="InterPro" id="IPR059177">
    <property type="entry name" value="GH29D-like_dom"/>
</dbReference>
<evidence type="ECO:0000256" key="6">
    <source>
        <dbReference type="PIRSR" id="PIRSR625705-1"/>
    </source>
</evidence>
<dbReference type="Gene3D" id="3.90.182.10">
    <property type="entry name" value="Toxin - Anthrax Protective Antigen,domain 1"/>
    <property type="match status" value="1"/>
</dbReference>
<dbReference type="OrthoDB" id="1006965at2"/>
<keyword evidence="4" id="KW-0378">Hydrolase</keyword>
<evidence type="ECO:0000256" key="4">
    <source>
        <dbReference type="ARBA" id="ARBA00022801"/>
    </source>
</evidence>
<dbReference type="InterPro" id="IPR037524">
    <property type="entry name" value="PA14/GLEYA"/>
</dbReference>
<organism evidence="9 10">
    <name type="scientific">Sphingobacterium athyrii</name>
    <dbReference type="NCBI Taxonomy" id="2152717"/>
    <lineage>
        <taxon>Bacteria</taxon>
        <taxon>Pseudomonadati</taxon>
        <taxon>Bacteroidota</taxon>
        <taxon>Sphingobacteriia</taxon>
        <taxon>Sphingobacteriales</taxon>
        <taxon>Sphingobacteriaceae</taxon>
        <taxon>Sphingobacterium</taxon>
    </lineage>
</organism>
<evidence type="ECO:0000256" key="5">
    <source>
        <dbReference type="ARBA" id="ARBA00023295"/>
    </source>
</evidence>
<dbReference type="GO" id="GO:0030203">
    <property type="term" value="P:glycosaminoglycan metabolic process"/>
    <property type="evidence" value="ECO:0007669"/>
    <property type="project" value="TreeGrafter"/>
</dbReference>
<feature type="signal peptide" evidence="7">
    <location>
        <begin position="1"/>
        <end position="22"/>
    </location>
</feature>
<dbReference type="Gene3D" id="3.30.379.10">
    <property type="entry name" value="Chitobiase/beta-hexosaminidase domain 2-like"/>
    <property type="match status" value="1"/>
</dbReference>
<dbReference type="Pfam" id="PF02838">
    <property type="entry name" value="Glyco_hydro_20b"/>
    <property type="match status" value="1"/>
</dbReference>
<dbReference type="Proteomes" id="UP000250831">
    <property type="component" value="Unassembled WGS sequence"/>
</dbReference>
<dbReference type="GO" id="GO:0004563">
    <property type="term" value="F:beta-N-acetylhexosaminidase activity"/>
    <property type="evidence" value="ECO:0007669"/>
    <property type="project" value="UniProtKB-EC"/>
</dbReference>
<evidence type="ECO:0000259" key="8">
    <source>
        <dbReference type="PROSITE" id="PS51820"/>
    </source>
</evidence>
<dbReference type="Gene3D" id="3.20.20.80">
    <property type="entry name" value="Glycosidases"/>
    <property type="match status" value="1"/>
</dbReference>
<proteinExistence type="inferred from homology"/>